<name>A0A7Y9AU43_9ACTN</name>
<proteinExistence type="predicted"/>
<keyword evidence="6" id="KW-1185">Reference proteome</keyword>
<evidence type="ECO:0000313" key="5">
    <source>
        <dbReference type="EMBL" id="NYD21458.1"/>
    </source>
</evidence>
<dbReference type="GO" id="GO:0032259">
    <property type="term" value="P:methylation"/>
    <property type="evidence" value="ECO:0007669"/>
    <property type="project" value="UniProtKB-KW"/>
</dbReference>
<dbReference type="RefSeq" id="WP_179749774.1">
    <property type="nucleotide sequence ID" value="NZ_BAAAGN010000005.1"/>
</dbReference>
<keyword evidence="1 5" id="KW-0489">Methyltransferase</keyword>
<sequence>MPDPLFADPRLAPLHDLFEDPDRPDLAPYEARAVGAGRVLDVGCGTGVLAARLARRGVDVVGADPAAASLRVARARGVDVRWLQLPAADLPALDADLALMTGNVAQVFTTDAGWDAALAGVARALRPGGRFVFETRRPAARDWENWSTAPQHRDVAGTGHVTKRSELLDVTGALVSFRDTFDLAGTVVVSESTLRFRDLPELEESLHRRGFTVQDVGQAPDRPGLELVVEATSAPARRRGQPT</sequence>
<evidence type="ECO:0000256" key="3">
    <source>
        <dbReference type="ARBA" id="ARBA00022691"/>
    </source>
</evidence>
<reference evidence="5 6" key="1">
    <citation type="submission" date="2020-07" db="EMBL/GenBank/DDBJ databases">
        <title>Sequencing the genomes of 1000 actinobacteria strains.</title>
        <authorList>
            <person name="Klenk H.-P."/>
        </authorList>
    </citation>
    <scope>NUCLEOTIDE SEQUENCE [LARGE SCALE GENOMIC DNA]</scope>
    <source>
        <strain evidence="5 6">DSM 7487</strain>
    </source>
</reference>
<dbReference type="PANTHER" id="PTHR43464">
    <property type="entry name" value="METHYLTRANSFERASE"/>
    <property type="match status" value="1"/>
</dbReference>
<dbReference type="AlphaFoldDB" id="A0A7Y9AU43"/>
<dbReference type="GO" id="GO:0008168">
    <property type="term" value="F:methyltransferase activity"/>
    <property type="evidence" value="ECO:0007669"/>
    <property type="project" value="UniProtKB-KW"/>
</dbReference>
<dbReference type="InterPro" id="IPR029063">
    <property type="entry name" value="SAM-dependent_MTases_sf"/>
</dbReference>
<evidence type="ECO:0000256" key="1">
    <source>
        <dbReference type="ARBA" id="ARBA00022603"/>
    </source>
</evidence>
<comment type="caution">
    <text evidence="5">The sequence shown here is derived from an EMBL/GenBank/DDBJ whole genome shotgun (WGS) entry which is preliminary data.</text>
</comment>
<evidence type="ECO:0000256" key="2">
    <source>
        <dbReference type="ARBA" id="ARBA00022679"/>
    </source>
</evidence>
<dbReference type="EMBL" id="JACCBB010000001">
    <property type="protein sequence ID" value="NYD21458.1"/>
    <property type="molecule type" value="Genomic_DNA"/>
</dbReference>
<gene>
    <name evidence="5" type="ORF">BJ968_000998</name>
</gene>
<dbReference type="InterPro" id="IPR041698">
    <property type="entry name" value="Methyltransf_25"/>
</dbReference>
<organism evidence="5 6">
    <name type="scientific">Kineococcus aurantiacus</name>
    <dbReference type="NCBI Taxonomy" id="37633"/>
    <lineage>
        <taxon>Bacteria</taxon>
        <taxon>Bacillati</taxon>
        <taxon>Actinomycetota</taxon>
        <taxon>Actinomycetes</taxon>
        <taxon>Kineosporiales</taxon>
        <taxon>Kineosporiaceae</taxon>
        <taxon>Kineococcus</taxon>
    </lineage>
</organism>
<evidence type="ECO:0000313" key="6">
    <source>
        <dbReference type="Proteomes" id="UP000521922"/>
    </source>
</evidence>
<accession>A0A7Y9AU43</accession>
<keyword evidence="2 5" id="KW-0808">Transferase</keyword>
<dbReference type="SUPFAM" id="SSF53335">
    <property type="entry name" value="S-adenosyl-L-methionine-dependent methyltransferases"/>
    <property type="match status" value="1"/>
</dbReference>
<keyword evidence="3" id="KW-0949">S-adenosyl-L-methionine</keyword>
<dbReference type="Gene3D" id="3.40.50.150">
    <property type="entry name" value="Vaccinia Virus protein VP39"/>
    <property type="match status" value="1"/>
</dbReference>
<protein>
    <submittedName>
        <fullName evidence="5">SAM-dependent methyltransferase</fullName>
    </submittedName>
</protein>
<dbReference type="Proteomes" id="UP000521922">
    <property type="component" value="Unassembled WGS sequence"/>
</dbReference>
<dbReference type="PANTHER" id="PTHR43464:SF19">
    <property type="entry name" value="UBIQUINONE BIOSYNTHESIS O-METHYLTRANSFERASE, MITOCHONDRIAL"/>
    <property type="match status" value="1"/>
</dbReference>
<dbReference type="Pfam" id="PF13649">
    <property type="entry name" value="Methyltransf_25"/>
    <property type="match status" value="1"/>
</dbReference>
<dbReference type="CDD" id="cd02440">
    <property type="entry name" value="AdoMet_MTases"/>
    <property type="match status" value="1"/>
</dbReference>
<evidence type="ECO:0000259" key="4">
    <source>
        <dbReference type="Pfam" id="PF13649"/>
    </source>
</evidence>
<feature type="domain" description="Methyltransferase" evidence="4">
    <location>
        <begin position="39"/>
        <end position="129"/>
    </location>
</feature>